<reference evidence="3 4" key="1">
    <citation type="submission" date="2020-10" db="EMBL/GenBank/DDBJ databases">
        <title>Phylogeny of dyella-like bacteria.</title>
        <authorList>
            <person name="Fu J."/>
        </authorList>
    </citation>
    <scope>NUCLEOTIDE SEQUENCE [LARGE SCALE GENOMIC DNA]</scope>
    <source>
        <strain evidence="3 4">BB4</strain>
    </source>
</reference>
<evidence type="ECO:0000256" key="1">
    <source>
        <dbReference type="ARBA" id="ARBA00006484"/>
    </source>
</evidence>
<proteinExistence type="inferred from homology"/>
<dbReference type="CDD" id="cd05233">
    <property type="entry name" value="SDR_c"/>
    <property type="match status" value="1"/>
</dbReference>
<comment type="similarity">
    <text evidence="1 2">Belongs to the short-chain dehydrogenases/reductases (SDR) family.</text>
</comment>
<keyword evidence="4" id="KW-1185">Reference proteome</keyword>
<organism evidence="3 4">
    <name type="scientific">Dyella koreensis</name>
    <dbReference type="NCBI Taxonomy" id="311235"/>
    <lineage>
        <taxon>Bacteria</taxon>
        <taxon>Pseudomonadati</taxon>
        <taxon>Pseudomonadota</taxon>
        <taxon>Gammaproteobacteria</taxon>
        <taxon>Lysobacterales</taxon>
        <taxon>Rhodanobacteraceae</taxon>
        <taxon>Dyella</taxon>
    </lineage>
</organism>
<dbReference type="InterPro" id="IPR036291">
    <property type="entry name" value="NAD(P)-bd_dom_sf"/>
</dbReference>
<dbReference type="InterPro" id="IPR002347">
    <property type="entry name" value="SDR_fam"/>
</dbReference>
<name>A0ABW8K3F5_9GAMM</name>
<dbReference type="EMBL" id="JADIKD010000009">
    <property type="protein sequence ID" value="MFK2917120.1"/>
    <property type="molecule type" value="Genomic_DNA"/>
</dbReference>
<comment type="caution">
    <text evidence="3">The sequence shown here is derived from an EMBL/GenBank/DDBJ whole genome shotgun (WGS) entry which is preliminary data.</text>
</comment>
<evidence type="ECO:0000313" key="4">
    <source>
        <dbReference type="Proteomes" id="UP001620408"/>
    </source>
</evidence>
<sequence>MQIDLSGKNALVTASTAGIGLAIATGLAAAGANVIINGRHPDTVQKTVEKLRHQLHGASLQGAAADLSTAEGAAALIKAVPSVDILVNNAGIFGPKPFFDVDDAEWERYFQTNVMSGVRLSRHYMQGMLQRNWGRVVFISSESGLNIPADMIHYGFSKTAQISVARGLAKLAAGTGVTVNSVLPGPTLSDGFKDMVRETAEREGKSYEQIGKEFVMAHRSSSIIQRIATTEEVANMVVYVCSVQASATTGAALRVDGGVVDTI</sequence>
<dbReference type="InterPro" id="IPR050259">
    <property type="entry name" value="SDR"/>
</dbReference>
<evidence type="ECO:0000313" key="3">
    <source>
        <dbReference type="EMBL" id="MFK2917120.1"/>
    </source>
</evidence>
<dbReference type="Pfam" id="PF00106">
    <property type="entry name" value="adh_short"/>
    <property type="match status" value="1"/>
</dbReference>
<dbReference type="RefSeq" id="WP_379985492.1">
    <property type="nucleotide sequence ID" value="NZ_JADIKD010000009.1"/>
</dbReference>
<dbReference type="Proteomes" id="UP001620408">
    <property type="component" value="Unassembled WGS sequence"/>
</dbReference>
<dbReference type="SUPFAM" id="SSF51735">
    <property type="entry name" value="NAD(P)-binding Rossmann-fold domains"/>
    <property type="match status" value="1"/>
</dbReference>
<dbReference type="Gene3D" id="3.40.50.720">
    <property type="entry name" value="NAD(P)-binding Rossmann-like Domain"/>
    <property type="match status" value="1"/>
</dbReference>
<evidence type="ECO:0000256" key="2">
    <source>
        <dbReference type="RuleBase" id="RU000363"/>
    </source>
</evidence>
<dbReference type="PANTHER" id="PTHR42879">
    <property type="entry name" value="3-OXOACYL-(ACYL-CARRIER-PROTEIN) REDUCTASE"/>
    <property type="match status" value="1"/>
</dbReference>
<gene>
    <name evidence="3" type="ORF">ISS97_07585</name>
</gene>
<protein>
    <submittedName>
        <fullName evidence="3">SDR family oxidoreductase</fullName>
    </submittedName>
</protein>
<dbReference type="PRINTS" id="PR00080">
    <property type="entry name" value="SDRFAMILY"/>
</dbReference>
<accession>A0ABW8K3F5</accession>
<dbReference type="PRINTS" id="PR00081">
    <property type="entry name" value="GDHRDH"/>
</dbReference>